<organism evidence="9 10">
    <name type="scientific">Caulobacter flavus</name>
    <dbReference type="NCBI Taxonomy" id="1679497"/>
    <lineage>
        <taxon>Bacteria</taxon>
        <taxon>Pseudomonadati</taxon>
        <taxon>Pseudomonadota</taxon>
        <taxon>Alphaproteobacteria</taxon>
        <taxon>Caulobacterales</taxon>
        <taxon>Caulobacteraceae</taxon>
        <taxon>Caulobacter</taxon>
    </lineage>
</organism>
<dbReference type="OrthoDB" id="9815120at2"/>
<feature type="transmembrane region" description="Helical" evidence="6">
    <location>
        <begin position="210"/>
        <end position="228"/>
    </location>
</feature>
<proteinExistence type="predicted"/>
<dbReference type="InterPro" id="IPR000620">
    <property type="entry name" value="EamA_dom"/>
</dbReference>
<keyword evidence="11" id="KW-1185">Reference proteome</keyword>
<dbReference type="PANTHER" id="PTHR42920:SF5">
    <property type="entry name" value="EAMA DOMAIN-CONTAINING PROTEIN"/>
    <property type="match status" value="1"/>
</dbReference>
<dbReference type="RefSeq" id="WP_101712491.1">
    <property type="nucleotide sequence ID" value="NZ_CP026100.1"/>
</dbReference>
<evidence type="ECO:0000256" key="5">
    <source>
        <dbReference type="ARBA" id="ARBA00023136"/>
    </source>
</evidence>
<name>A0A2N5CVC8_9CAUL</name>
<dbReference type="SUPFAM" id="SSF103481">
    <property type="entry name" value="Multidrug resistance efflux transporter EmrE"/>
    <property type="match status" value="2"/>
</dbReference>
<reference evidence="9 10" key="1">
    <citation type="submission" date="2017-12" db="EMBL/GenBank/DDBJ databases">
        <title>The genome sequence of Caulobacter flavus CGMCC1 15093.</title>
        <authorList>
            <person name="Gao J."/>
            <person name="Mao X."/>
            <person name="Sun J."/>
        </authorList>
    </citation>
    <scope>NUCLEOTIDE SEQUENCE [LARGE SCALE GENOMIC DNA]</scope>
    <source>
        <strain evidence="9 10">CGMCC1 15093</strain>
    </source>
</reference>
<feature type="transmembrane region" description="Helical" evidence="6">
    <location>
        <begin position="100"/>
        <end position="118"/>
    </location>
</feature>
<dbReference type="AlphaFoldDB" id="A0A2N5CVC8"/>
<reference evidence="8 11" key="2">
    <citation type="submission" date="2018-01" db="EMBL/GenBank/DDBJ databases">
        <title>Complete genome sequence of Caulobacter flavus RHGG3.</title>
        <authorList>
            <person name="Yang E."/>
        </authorList>
    </citation>
    <scope>NUCLEOTIDE SEQUENCE [LARGE SCALE GENOMIC DNA]</scope>
    <source>
        <strain evidence="8 11">RHGG3</strain>
    </source>
</reference>
<dbReference type="EMBL" id="CP026100">
    <property type="protein sequence ID" value="AYV46849.1"/>
    <property type="molecule type" value="Genomic_DNA"/>
</dbReference>
<comment type="subcellular location">
    <subcellularLocation>
        <location evidence="1">Cell membrane</location>
        <topology evidence="1">Multi-pass membrane protein</topology>
    </subcellularLocation>
</comment>
<dbReference type="InterPro" id="IPR037185">
    <property type="entry name" value="EmrE-like"/>
</dbReference>
<dbReference type="Pfam" id="PF00892">
    <property type="entry name" value="EamA"/>
    <property type="match status" value="1"/>
</dbReference>
<keyword evidence="2" id="KW-1003">Cell membrane</keyword>
<evidence type="ECO:0000256" key="2">
    <source>
        <dbReference type="ARBA" id="ARBA00022475"/>
    </source>
</evidence>
<feature type="transmembrane region" description="Helical" evidence="6">
    <location>
        <begin position="151"/>
        <end position="169"/>
    </location>
</feature>
<feature type="domain" description="EamA" evidence="7">
    <location>
        <begin position="152"/>
        <end position="280"/>
    </location>
</feature>
<sequence>MSAAALRRPALDALLPYAALFGGMVTLAGGTSFAKTLFPAVGAQGVSAYRVGFAAVLLLLLWRPWRFRLTRQDLQGVAFYGAATGVMNLCFYMSLRTIPLGVALAIEFLGPLTLSLLHARKASHFLCIGLAAFGLLMLLPLKMGAAPLDPVGVGFALAAAVCWALYIVAGKRIGHLHGGRSVAMGMSVAALIVVPFGVASAGAALLDPHLMLLGLVVAVCSSAVPYSLEMVALKRIPKRTFGVMLSAEPAIGAMAGLIVLSEHLSMQQWAAIACIVAASAGAILTTTPENVVIEDPEELERPGA</sequence>
<evidence type="ECO:0000259" key="7">
    <source>
        <dbReference type="Pfam" id="PF00892"/>
    </source>
</evidence>
<evidence type="ECO:0000313" key="8">
    <source>
        <dbReference type="EMBL" id="AYV46849.1"/>
    </source>
</evidence>
<dbReference type="InterPro" id="IPR051258">
    <property type="entry name" value="Diverse_Substrate_Transporter"/>
</dbReference>
<gene>
    <name evidence="8" type="ORF">C1707_11570</name>
    <name evidence="9" type="ORF">CFHF_07985</name>
</gene>
<keyword evidence="4 6" id="KW-1133">Transmembrane helix</keyword>
<feature type="transmembrane region" description="Helical" evidence="6">
    <location>
        <begin position="14"/>
        <end position="34"/>
    </location>
</feature>
<dbReference type="GO" id="GO:0005886">
    <property type="term" value="C:plasma membrane"/>
    <property type="evidence" value="ECO:0007669"/>
    <property type="project" value="UniProtKB-SubCell"/>
</dbReference>
<keyword evidence="5 6" id="KW-0472">Membrane</keyword>
<protein>
    <submittedName>
        <fullName evidence="9">EamA family transporter</fullName>
    </submittedName>
</protein>
<dbReference type="Proteomes" id="UP000234483">
    <property type="component" value="Unassembled WGS sequence"/>
</dbReference>
<dbReference type="PANTHER" id="PTHR42920">
    <property type="entry name" value="OS03G0707200 PROTEIN-RELATED"/>
    <property type="match status" value="1"/>
</dbReference>
<evidence type="ECO:0000256" key="4">
    <source>
        <dbReference type="ARBA" id="ARBA00022989"/>
    </source>
</evidence>
<evidence type="ECO:0000313" key="10">
    <source>
        <dbReference type="Proteomes" id="UP000234483"/>
    </source>
</evidence>
<dbReference type="KEGG" id="cfh:C1707_11570"/>
<evidence type="ECO:0000256" key="1">
    <source>
        <dbReference type="ARBA" id="ARBA00004651"/>
    </source>
</evidence>
<evidence type="ECO:0000313" key="9">
    <source>
        <dbReference type="EMBL" id="PLR17757.1"/>
    </source>
</evidence>
<evidence type="ECO:0000256" key="6">
    <source>
        <dbReference type="SAM" id="Phobius"/>
    </source>
</evidence>
<feature type="transmembrane region" description="Helical" evidence="6">
    <location>
        <begin position="46"/>
        <end position="65"/>
    </location>
</feature>
<accession>A0A2N5CVC8</accession>
<feature type="transmembrane region" description="Helical" evidence="6">
    <location>
        <begin position="125"/>
        <end position="145"/>
    </location>
</feature>
<feature type="transmembrane region" description="Helical" evidence="6">
    <location>
        <begin position="77"/>
        <end position="94"/>
    </location>
</feature>
<dbReference type="Proteomes" id="UP000281192">
    <property type="component" value="Chromosome"/>
</dbReference>
<keyword evidence="3 6" id="KW-0812">Transmembrane</keyword>
<evidence type="ECO:0000313" key="11">
    <source>
        <dbReference type="Proteomes" id="UP000281192"/>
    </source>
</evidence>
<dbReference type="EMBL" id="PJRQ01000015">
    <property type="protein sequence ID" value="PLR17757.1"/>
    <property type="molecule type" value="Genomic_DNA"/>
</dbReference>
<evidence type="ECO:0000256" key="3">
    <source>
        <dbReference type="ARBA" id="ARBA00022692"/>
    </source>
</evidence>
<feature type="transmembrane region" description="Helical" evidence="6">
    <location>
        <begin position="181"/>
        <end position="204"/>
    </location>
</feature>